<dbReference type="InterPro" id="IPR036907">
    <property type="entry name" value="5'-Nucleotdase_C_sf"/>
</dbReference>
<dbReference type="InterPro" id="IPR008334">
    <property type="entry name" value="5'-Nucleotdase_C"/>
</dbReference>
<dbReference type="InterPro" id="IPR004843">
    <property type="entry name" value="Calcineurin-like_PHP"/>
</dbReference>
<reference evidence="6 7" key="1">
    <citation type="submission" date="2020-05" db="EMBL/GenBank/DDBJ databases">
        <authorList>
            <person name="Whitworth D."/>
        </authorList>
    </citation>
    <scope>NUCLEOTIDE SEQUENCE [LARGE SCALE GENOMIC DNA]</scope>
    <source>
        <strain evidence="6 7">CA046A</strain>
    </source>
</reference>
<dbReference type="GO" id="GO:0000166">
    <property type="term" value="F:nucleotide binding"/>
    <property type="evidence" value="ECO:0007669"/>
    <property type="project" value="InterPro"/>
</dbReference>
<dbReference type="PRINTS" id="PR01607">
    <property type="entry name" value="APYRASEFAMLY"/>
</dbReference>
<dbReference type="EMBL" id="JABFJW010000092">
    <property type="protein sequence ID" value="NOK10161.1"/>
    <property type="molecule type" value="Genomic_DNA"/>
</dbReference>
<feature type="domain" description="Calcineurin-like phosphoesterase" evidence="4">
    <location>
        <begin position="38"/>
        <end position="308"/>
    </location>
</feature>
<dbReference type="GO" id="GO:0046872">
    <property type="term" value="F:metal ion binding"/>
    <property type="evidence" value="ECO:0007669"/>
    <property type="project" value="InterPro"/>
</dbReference>
<dbReference type="SUPFAM" id="SSF56300">
    <property type="entry name" value="Metallo-dependent phosphatases"/>
    <property type="match status" value="1"/>
</dbReference>
<dbReference type="Pfam" id="PF02872">
    <property type="entry name" value="5_nucleotid_C"/>
    <property type="match status" value="1"/>
</dbReference>
<dbReference type="GO" id="GO:0016788">
    <property type="term" value="F:hydrolase activity, acting on ester bonds"/>
    <property type="evidence" value="ECO:0007669"/>
    <property type="project" value="InterPro"/>
</dbReference>
<dbReference type="PROSITE" id="PS00785">
    <property type="entry name" value="5_NUCLEOTIDASE_1"/>
    <property type="match status" value="1"/>
</dbReference>
<gene>
    <name evidence="6" type="ORF">HNS30_14080</name>
</gene>
<keyword evidence="2 3" id="KW-0732">Signal</keyword>
<dbReference type="InterPro" id="IPR006179">
    <property type="entry name" value="5_nucleotidase/apyrase"/>
</dbReference>
<comment type="similarity">
    <text evidence="1">Belongs to the 5'-nucleotidase family.</text>
</comment>
<dbReference type="AlphaFoldDB" id="A0A7Y4JS48"/>
<dbReference type="PROSITE" id="PS51257">
    <property type="entry name" value="PROKAR_LIPOPROTEIN"/>
    <property type="match status" value="1"/>
</dbReference>
<evidence type="ECO:0000256" key="3">
    <source>
        <dbReference type="SAM" id="SignalP"/>
    </source>
</evidence>
<dbReference type="Proteomes" id="UP000528460">
    <property type="component" value="Unassembled WGS sequence"/>
</dbReference>
<feature type="chain" id="PRO_5030612751" evidence="3">
    <location>
        <begin position="18"/>
        <end position="802"/>
    </location>
</feature>
<feature type="domain" description="5'-Nucleotidase C-terminal" evidence="5">
    <location>
        <begin position="443"/>
        <end position="629"/>
    </location>
</feature>
<protein>
    <submittedName>
        <fullName evidence="6">Bifunctional metallophosphatase/5'-nucleotidase</fullName>
    </submittedName>
</protein>
<evidence type="ECO:0000259" key="5">
    <source>
        <dbReference type="Pfam" id="PF02872"/>
    </source>
</evidence>
<dbReference type="Pfam" id="PF00149">
    <property type="entry name" value="Metallophos"/>
    <property type="match status" value="1"/>
</dbReference>
<organism evidence="6 7">
    <name type="scientific">Corallococcus exercitus</name>
    <dbReference type="NCBI Taxonomy" id="2316736"/>
    <lineage>
        <taxon>Bacteria</taxon>
        <taxon>Pseudomonadati</taxon>
        <taxon>Myxococcota</taxon>
        <taxon>Myxococcia</taxon>
        <taxon>Myxococcales</taxon>
        <taxon>Cystobacterineae</taxon>
        <taxon>Myxococcaceae</taxon>
        <taxon>Corallococcus</taxon>
    </lineage>
</organism>
<feature type="signal peptide" evidence="3">
    <location>
        <begin position="1"/>
        <end position="17"/>
    </location>
</feature>
<dbReference type="Gene3D" id="3.60.21.10">
    <property type="match status" value="1"/>
</dbReference>
<dbReference type="GO" id="GO:0030288">
    <property type="term" value="C:outer membrane-bounded periplasmic space"/>
    <property type="evidence" value="ECO:0007669"/>
    <property type="project" value="TreeGrafter"/>
</dbReference>
<evidence type="ECO:0000313" key="6">
    <source>
        <dbReference type="EMBL" id="NOK10161.1"/>
    </source>
</evidence>
<accession>A0A7Y4JS48</accession>
<dbReference type="SUPFAM" id="SSF55816">
    <property type="entry name" value="5'-nucleotidase (syn. UDP-sugar hydrolase), C-terminal domain"/>
    <property type="match status" value="1"/>
</dbReference>
<dbReference type="InterPro" id="IPR029052">
    <property type="entry name" value="Metallo-depent_PP-like"/>
</dbReference>
<evidence type="ECO:0000256" key="2">
    <source>
        <dbReference type="ARBA" id="ARBA00022729"/>
    </source>
</evidence>
<comment type="caution">
    <text evidence="6">The sequence shown here is derived from an EMBL/GenBank/DDBJ whole genome shotgun (WGS) entry which is preliminary data.</text>
</comment>
<name>A0A7Y4JS48_9BACT</name>
<dbReference type="PANTHER" id="PTHR11575">
    <property type="entry name" value="5'-NUCLEOTIDASE-RELATED"/>
    <property type="match status" value="1"/>
</dbReference>
<evidence type="ECO:0000256" key="1">
    <source>
        <dbReference type="ARBA" id="ARBA00006654"/>
    </source>
</evidence>
<dbReference type="InterPro" id="IPR006146">
    <property type="entry name" value="5'-Nucleotdase_CS"/>
</dbReference>
<dbReference type="GO" id="GO:0009166">
    <property type="term" value="P:nucleotide catabolic process"/>
    <property type="evidence" value="ECO:0007669"/>
    <property type="project" value="InterPro"/>
</dbReference>
<evidence type="ECO:0000259" key="4">
    <source>
        <dbReference type="Pfam" id="PF00149"/>
    </source>
</evidence>
<sequence>MCRALLGLFCACALALASCMPVLEGQDYHLEGQEVRLTLLHTSDIHSRLIPYDFTPLKTDQDLELIPEAGPFGGATRIASILKRERKKGDRILHLDSGDCFQGAPIFNVNTGEAEFRFLSEQHLDAAVVGNHEFDAGALNFTQKARNFANFPLLAANYFWDDPKTTGTNGTAMVTNPYTIKTIKGLRVGVIGMANISSLNSIVEGGNSLQVTPLEQNEAARSYVELLRPVTDLIVIVSHLGLTEDQDLIQGYEAYYEYGRAKPFIERSHDAWKVLEWFGPEGNDKSVVRVHIAGVSGMDVVLGGHLHVVLNPPQLVTDPAGRKVVLSHSGAFAKYVGRLELVVKMPAKLGEGEGAEVVSQDYHAFPVDSLWCNEAMRALRFQDGVFWDPGKFIEAPGVREAIVECGRQEDAQTTDLLIPYLLGMDVKLQLTSIFSYAPLDVQRRNNSNGGDSPLGNIAADSMRKRNRVEAEMALTNSLGIRDNLYAGVVTQEAMFNVFPFENTINIMYLSGVEMQEMFDFVTERSAERGCVSQAQISGARFTMDCAQVQLNDLRIACTPATVATDCPQADREGHAPWTCLEDTAGSRCWAHPGIDIQINGKPLDTNGTYKVAVNDYIAKGGSGFTVLKRNTTRIETGISLRDSLIGYMQGFCSCKDLLEGNETSSNGTRCGSLVNGKWTVDEKTLNSCKVSKAFEDALNRKMVDRDDACTCRDMLKLPADAAEQQKALAACGRSDLTKETALAECALPQGPYTGRCTCRDLLVGGNPTCGTVTNQLRSFCEKPTAMPVASAIEDGRIGRRVK</sequence>
<proteinExistence type="inferred from homology"/>
<evidence type="ECO:0000313" key="7">
    <source>
        <dbReference type="Proteomes" id="UP000528460"/>
    </source>
</evidence>
<dbReference type="CDD" id="cd00845">
    <property type="entry name" value="MPP_UshA_N_like"/>
    <property type="match status" value="1"/>
</dbReference>
<dbReference type="PANTHER" id="PTHR11575:SF24">
    <property type="entry name" value="5'-NUCLEOTIDASE"/>
    <property type="match status" value="1"/>
</dbReference>
<dbReference type="Gene3D" id="3.90.780.10">
    <property type="entry name" value="5'-Nucleotidase, C-terminal domain"/>
    <property type="match status" value="1"/>
</dbReference>